<dbReference type="RefSeq" id="WP_252550540.1">
    <property type="nucleotide sequence ID" value="NZ_CP099468.1"/>
</dbReference>
<dbReference type="Proteomes" id="UP001056374">
    <property type="component" value="Chromosome"/>
</dbReference>
<name>A0ABY4Z9C8_9ACTN</name>
<evidence type="ECO:0000256" key="1">
    <source>
        <dbReference type="SAM" id="MobiDB-lite"/>
    </source>
</evidence>
<feature type="compositionally biased region" description="Low complexity" evidence="1">
    <location>
        <begin position="42"/>
        <end position="73"/>
    </location>
</feature>
<gene>
    <name evidence="2" type="ORF">NFX46_17810</name>
</gene>
<proteinExistence type="predicted"/>
<dbReference type="EMBL" id="CP099468">
    <property type="protein sequence ID" value="USQ85472.1"/>
    <property type="molecule type" value="Genomic_DNA"/>
</dbReference>
<sequence length="79" mass="8275">MVRDLARVARTEAWARQEPVETGRLRRRPGGAVSCQWGHPWAPRSTADDSTADDSVAAPPPAAKGRPGRGAAATTLSAA</sequence>
<reference evidence="2" key="1">
    <citation type="submission" date="2022-06" db="EMBL/GenBank/DDBJ databases">
        <title>Complete genome sequence of soil microorganisms Streptomyces sp. Qhu-M197 isolated from Alpine meadows habitats on the Tibetan Plateau.</title>
        <authorList>
            <person name="Zhang B."/>
            <person name="Xiang X."/>
            <person name="Fan J."/>
        </authorList>
    </citation>
    <scope>NUCLEOTIDE SEQUENCE</scope>
    <source>
        <strain evidence="2">Qhu-M197</strain>
    </source>
</reference>
<protein>
    <submittedName>
        <fullName evidence="2">Uncharacterized protein</fullName>
    </submittedName>
</protein>
<organism evidence="2 3">
    <name type="scientific">Streptomyces phaeoluteigriseus</name>
    <dbReference type="NCBI Taxonomy" id="114686"/>
    <lineage>
        <taxon>Bacteria</taxon>
        <taxon>Bacillati</taxon>
        <taxon>Actinomycetota</taxon>
        <taxon>Actinomycetes</taxon>
        <taxon>Kitasatosporales</taxon>
        <taxon>Streptomycetaceae</taxon>
        <taxon>Streptomyces</taxon>
        <taxon>Streptomyces aurantiacus group</taxon>
    </lineage>
</organism>
<evidence type="ECO:0000313" key="2">
    <source>
        <dbReference type="EMBL" id="USQ85472.1"/>
    </source>
</evidence>
<accession>A0ABY4Z9C8</accession>
<keyword evidence="3" id="KW-1185">Reference proteome</keyword>
<feature type="region of interest" description="Disordered" evidence="1">
    <location>
        <begin position="21"/>
        <end position="79"/>
    </location>
</feature>
<evidence type="ECO:0000313" key="3">
    <source>
        <dbReference type="Proteomes" id="UP001056374"/>
    </source>
</evidence>